<dbReference type="Proteomes" id="UP000198512">
    <property type="component" value="Unassembled WGS sequence"/>
</dbReference>
<accession>A0ABY1BS24</accession>
<protein>
    <submittedName>
        <fullName evidence="2">Filamentous hemagglutinin</fullName>
    </submittedName>
</protein>
<feature type="non-terminal residue" evidence="2">
    <location>
        <position position="41"/>
    </location>
</feature>
<evidence type="ECO:0000256" key="1">
    <source>
        <dbReference type="SAM" id="MobiDB-lite"/>
    </source>
</evidence>
<feature type="compositionally biased region" description="Polar residues" evidence="1">
    <location>
        <begin position="18"/>
        <end position="27"/>
    </location>
</feature>
<feature type="region of interest" description="Disordered" evidence="1">
    <location>
        <begin position="1"/>
        <end position="27"/>
    </location>
</feature>
<sequence length="41" mass="4395">MFSSKTTTTRDTVKQTQAQGSTLSGEQTYVQAGRDITLIGS</sequence>
<evidence type="ECO:0000313" key="3">
    <source>
        <dbReference type="Proteomes" id="UP000198512"/>
    </source>
</evidence>
<feature type="compositionally biased region" description="Low complexity" evidence="1">
    <location>
        <begin position="1"/>
        <end position="17"/>
    </location>
</feature>
<dbReference type="EMBL" id="FOFP01000048">
    <property type="protein sequence ID" value="SER50637.1"/>
    <property type="molecule type" value="Genomic_DNA"/>
</dbReference>
<name>A0ABY1BS24_9PSED</name>
<proteinExistence type="predicted"/>
<reference evidence="2 3" key="1">
    <citation type="submission" date="2016-10" db="EMBL/GenBank/DDBJ databases">
        <authorList>
            <person name="Varghese N."/>
            <person name="Submissions S."/>
        </authorList>
    </citation>
    <scope>NUCLEOTIDE SEQUENCE [LARGE SCALE GENOMIC DNA]</scope>
    <source>
        <strain evidence="2 3">CIP 109853</strain>
    </source>
</reference>
<organism evidence="2 3">
    <name type="scientific">Pseudomonas cuatrocienegasensis</name>
    <dbReference type="NCBI Taxonomy" id="543360"/>
    <lineage>
        <taxon>Bacteria</taxon>
        <taxon>Pseudomonadati</taxon>
        <taxon>Pseudomonadota</taxon>
        <taxon>Gammaproteobacteria</taxon>
        <taxon>Pseudomonadales</taxon>
        <taxon>Pseudomonadaceae</taxon>
        <taxon>Pseudomonas</taxon>
    </lineage>
</organism>
<comment type="caution">
    <text evidence="2">The sequence shown here is derived from an EMBL/GenBank/DDBJ whole genome shotgun (WGS) entry which is preliminary data.</text>
</comment>
<gene>
    <name evidence="2" type="ORF">SAMN05216600_1481</name>
</gene>
<evidence type="ECO:0000313" key="2">
    <source>
        <dbReference type="EMBL" id="SER50637.1"/>
    </source>
</evidence>
<keyword evidence="3" id="KW-1185">Reference proteome</keyword>